<evidence type="ECO:0000313" key="2">
    <source>
        <dbReference type="EMBL" id="KQL43587.1"/>
    </source>
</evidence>
<proteinExistence type="predicted"/>
<dbReference type="PANTHER" id="PTHR43798:SF33">
    <property type="entry name" value="HYDROLASE, PUTATIVE (AFU_ORTHOLOGUE AFUA_2G14860)-RELATED"/>
    <property type="match status" value="1"/>
</dbReference>
<dbReference type="Pfam" id="PF00561">
    <property type="entry name" value="Abhydrolase_1"/>
    <property type="match status" value="1"/>
</dbReference>
<comment type="caution">
    <text evidence="2">The sequence shown here is derived from an EMBL/GenBank/DDBJ whole genome shotgun (WGS) entry which is preliminary data.</text>
</comment>
<protein>
    <recommendedName>
        <fullName evidence="1">AB hydrolase-1 domain-containing protein</fullName>
    </recommendedName>
</protein>
<feature type="domain" description="AB hydrolase-1" evidence="1">
    <location>
        <begin position="43"/>
        <end position="263"/>
    </location>
</feature>
<dbReference type="Proteomes" id="UP000051063">
    <property type="component" value="Unassembled WGS sequence"/>
</dbReference>
<evidence type="ECO:0000259" key="1">
    <source>
        <dbReference type="Pfam" id="PF00561"/>
    </source>
</evidence>
<keyword evidence="3" id="KW-1185">Reference proteome</keyword>
<gene>
    <name evidence="2" type="ORF">AN963_29560</name>
</gene>
<sequence>MAWDGIRRKENQVRRVIAMKLSISLKTGLEMKYVEAGPQEAQVLILLHGLTDSSRSWSLSLPELAKDYHVYVLDQRGHGDSVAPDGPYTLSDFADDVISFMDALHIEKASIAGHSMGSFIAQYIAIKYPERVSNLILVGSADKTVGNGTLDWLWENIQQIQDKVDPAFLEEWTSTPTPVDTEFLAQLKEETAAVPISVWKSATHMLMTDDYSARLSKISAPTLIIWGEQDAVFPFEDQVRLQAAIPHAQFKRYPDVGHNIQWEIPQKIGEDIAAFVKA</sequence>
<dbReference type="EMBL" id="LJJB01000015">
    <property type="protein sequence ID" value="KQL43587.1"/>
    <property type="molecule type" value="Genomic_DNA"/>
</dbReference>
<dbReference type="Gene3D" id="3.40.50.1820">
    <property type="entry name" value="alpha/beta hydrolase"/>
    <property type="match status" value="1"/>
</dbReference>
<reference evidence="2 3" key="1">
    <citation type="submission" date="2015-09" db="EMBL/GenBank/DDBJ databases">
        <title>Genome sequencing project for genomic taxonomy and phylogenomics of Bacillus-like bacteria.</title>
        <authorList>
            <person name="Liu B."/>
            <person name="Wang J."/>
            <person name="Zhu Y."/>
            <person name="Liu G."/>
            <person name="Chen Q."/>
            <person name="Chen Z."/>
            <person name="Lan J."/>
            <person name="Che J."/>
            <person name="Ge C."/>
            <person name="Shi H."/>
            <person name="Pan Z."/>
            <person name="Liu X."/>
        </authorList>
    </citation>
    <scope>NUCLEOTIDE SEQUENCE [LARGE SCALE GENOMIC DNA]</scope>
    <source>
        <strain evidence="2 3">DSM 8552</strain>
    </source>
</reference>
<dbReference type="PRINTS" id="PR00111">
    <property type="entry name" value="ABHYDROLASE"/>
</dbReference>
<accession>A0ABR5MZV2</accession>
<dbReference type="SUPFAM" id="SSF53474">
    <property type="entry name" value="alpha/beta-Hydrolases"/>
    <property type="match status" value="1"/>
</dbReference>
<dbReference type="InterPro" id="IPR000073">
    <property type="entry name" value="AB_hydrolase_1"/>
</dbReference>
<evidence type="ECO:0000313" key="3">
    <source>
        <dbReference type="Proteomes" id="UP000051063"/>
    </source>
</evidence>
<dbReference type="InterPro" id="IPR050266">
    <property type="entry name" value="AB_hydrolase_sf"/>
</dbReference>
<dbReference type="PANTHER" id="PTHR43798">
    <property type="entry name" value="MONOACYLGLYCEROL LIPASE"/>
    <property type="match status" value="1"/>
</dbReference>
<dbReference type="InterPro" id="IPR029058">
    <property type="entry name" value="AB_hydrolase_fold"/>
</dbReference>
<name>A0ABR5MZV2_BRECH</name>
<organism evidence="2 3">
    <name type="scientific">Brevibacillus choshinensis</name>
    <dbReference type="NCBI Taxonomy" id="54911"/>
    <lineage>
        <taxon>Bacteria</taxon>
        <taxon>Bacillati</taxon>
        <taxon>Bacillota</taxon>
        <taxon>Bacilli</taxon>
        <taxon>Bacillales</taxon>
        <taxon>Paenibacillaceae</taxon>
        <taxon>Brevibacillus</taxon>
    </lineage>
</organism>